<evidence type="ECO:0000313" key="3">
    <source>
        <dbReference type="Proteomes" id="UP000649345"/>
    </source>
</evidence>
<keyword evidence="1" id="KW-1133">Transmembrane helix</keyword>
<dbReference type="PANTHER" id="PTHR38454">
    <property type="entry name" value="INTEGRAL MEMBRANE PROTEIN-RELATED"/>
    <property type="match status" value="1"/>
</dbReference>
<dbReference type="RefSeq" id="WP_186873276.1">
    <property type="nucleotide sequence ID" value="NZ_JACOOR010000002.1"/>
</dbReference>
<feature type="transmembrane region" description="Helical" evidence="1">
    <location>
        <begin position="291"/>
        <end position="310"/>
    </location>
</feature>
<feature type="transmembrane region" description="Helical" evidence="1">
    <location>
        <begin position="257"/>
        <end position="279"/>
    </location>
</feature>
<reference evidence="2" key="1">
    <citation type="submission" date="2020-08" db="EMBL/GenBank/DDBJ databases">
        <title>Genome public.</title>
        <authorList>
            <person name="Liu C."/>
            <person name="Sun Q."/>
        </authorList>
    </citation>
    <scope>NUCLEOTIDE SEQUENCE</scope>
    <source>
        <strain evidence="2">NSJ-68</strain>
    </source>
</reference>
<feature type="transmembrane region" description="Helical" evidence="1">
    <location>
        <begin position="126"/>
        <end position="145"/>
    </location>
</feature>
<comment type="caution">
    <text evidence="2">The sequence shown here is derived from an EMBL/GenBank/DDBJ whole genome shotgun (WGS) entry which is preliminary data.</text>
</comment>
<accession>A0A923LAG7</accession>
<dbReference type="Pfam" id="PF09586">
    <property type="entry name" value="YfhO"/>
    <property type="match status" value="1"/>
</dbReference>
<dbReference type="Proteomes" id="UP000649345">
    <property type="component" value="Unassembled WGS sequence"/>
</dbReference>
<dbReference type="PANTHER" id="PTHR38454:SF1">
    <property type="entry name" value="INTEGRAL MEMBRANE PROTEIN"/>
    <property type="match status" value="1"/>
</dbReference>
<sequence>MTRKWIHWFFPLALTGLFVLLVRLSLPAGCVYGSNTDWLSQHTALAETIRTAMLEQKSLMPSFLPLGGGSNGFQFSYYGYLRPDILMGCLLPAVPMYRIVIAYSLGGWLAAVLLFYLWLRRQRLSCFDAFMGSVLFLTASCFFHTHRQLMFVNYMPFLMLALLSVQRHPRRIPPLLPLWLLLICLHSFYYAPACFVVVGWYWAWLSGKYFFRPWFASCALGGFLAFSLLLPTGLSILEHRRSSASGDAGLSTFFEDLQSLLYSSYGLGITLIVLYLLLLGIGIRQYRKTSLIFLLLFLWGGFSYLLNATLYARPKILIPFLPLLILHSAKILADLRAGRTAWKLWPFPLLLTVIFRYQHRSAWALILADFAFLLAAVLLAQVTSEETMDAPKRLPAIPGTVFRRILSRAAFLCLLVMPCLFFLRSASREDFVTREQLADATRTPDFQLKQEPLYRYDTLLHPLAKGNRDVSAAREKTSMYSSVYNHTYSDLYYDILKTPIQINNRLAILTADNPFLLHFMGIRYLESSPSQVPDGYRVLWQKDGLAVSENDSVLPTAYLTSGTMTETLFSSLRDWEQAEALTRCTVIPDDLADSDTMTSSLWFSGIRYYRPMWASKRIPATVQVATSGSDILNRNYELTVTRDSTVTLEFQQPLQNQLLLLQFQVENQTKKAVVITVNGVKNKLSDAAAGYPNGNDCFRYQFLDTSEDGLTTLKIRLSKGHYTLKNIRFGLLDADVFSAKSWSPVEVLDKNSREVLACRADVAYDTWFITSIPMQKGMYALVDGRKTELTTINTAFAGLRLSTGQHEIRLCFNPPGKTAGALISGLAFLVWMILICLQKYQLYKMKHRHR</sequence>
<feature type="transmembrane region" description="Helical" evidence="1">
    <location>
        <begin position="819"/>
        <end position="840"/>
    </location>
</feature>
<protein>
    <submittedName>
        <fullName evidence="2">YfhO family protein</fullName>
    </submittedName>
</protein>
<keyword evidence="1" id="KW-0472">Membrane</keyword>
<evidence type="ECO:0000256" key="1">
    <source>
        <dbReference type="SAM" id="Phobius"/>
    </source>
</evidence>
<organism evidence="2 3">
    <name type="scientific">Anaerosacchariphilus hominis</name>
    <dbReference type="NCBI Taxonomy" id="2763017"/>
    <lineage>
        <taxon>Bacteria</taxon>
        <taxon>Bacillati</taxon>
        <taxon>Bacillota</taxon>
        <taxon>Clostridia</taxon>
        <taxon>Lachnospirales</taxon>
        <taxon>Lachnospiraceae</taxon>
        <taxon>Anaerosacchariphilus</taxon>
    </lineage>
</organism>
<feature type="transmembrane region" description="Helical" evidence="1">
    <location>
        <begin position="96"/>
        <end position="119"/>
    </location>
</feature>
<keyword evidence="3" id="KW-1185">Reference proteome</keyword>
<evidence type="ECO:0000313" key="2">
    <source>
        <dbReference type="EMBL" id="MBC5658786.1"/>
    </source>
</evidence>
<feature type="transmembrane region" description="Helical" evidence="1">
    <location>
        <begin position="178"/>
        <end position="202"/>
    </location>
</feature>
<keyword evidence="1" id="KW-0812">Transmembrane</keyword>
<dbReference type="AlphaFoldDB" id="A0A923LAG7"/>
<proteinExistence type="predicted"/>
<gene>
    <name evidence="2" type="ORF">H8S44_03240</name>
</gene>
<dbReference type="InterPro" id="IPR018580">
    <property type="entry name" value="Uncharacterised_YfhO"/>
</dbReference>
<name>A0A923LAG7_9FIRM</name>
<feature type="transmembrane region" description="Helical" evidence="1">
    <location>
        <begin position="363"/>
        <end position="384"/>
    </location>
</feature>
<feature type="transmembrane region" description="Helical" evidence="1">
    <location>
        <begin position="405"/>
        <end position="423"/>
    </location>
</feature>
<dbReference type="EMBL" id="JACOOR010000002">
    <property type="protein sequence ID" value="MBC5658786.1"/>
    <property type="molecule type" value="Genomic_DNA"/>
</dbReference>
<feature type="transmembrane region" description="Helical" evidence="1">
    <location>
        <begin position="214"/>
        <end position="237"/>
    </location>
</feature>